<gene>
    <name evidence="1" type="ORF">IYQ_21930</name>
</gene>
<dbReference type="EMBL" id="AGVO01000089">
    <property type="protein sequence ID" value="EHI50376.1"/>
    <property type="molecule type" value="Genomic_DNA"/>
</dbReference>
<sequence>MLGGELLLGPIQPQVFYLLQAANHRVSASRVERASGSELGS</sequence>
<evidence type="ECO:0000313" key="1">
    <source>
        <dbReference type="EMBL" id="EHI50376.1"/>
    </source>
</evidence>
<proteinExistence type="predicted"/>
<name>A0ABN0DU19_AERSS</name>
<organism evidence="1 2">
    <name type="scientific">Aeromonas salmonicida subsp. salmonicida 01-B526</name>
    <dbReference type="NCBI Taxonomy" id="1076135"/>
    <lineage>
        <taxon>Bacteria</taxon>
        <taxon>Pseudomonadati</taxon>
        <taxon>Pseudomonadota</taxon>
        <taxon>Gammaproteobacteria</taxon>
        <taxon>Aeromonadales</taxon>
        <taxon>Aeromonadaceae</taxon>
        <taxon>Aeromonas</taxon>
    </lineage>
</organism>
<evidence type="ECO:0000313" key="2">
    <source>
        <dbReference type="Proteomes" id="UP000006428"/>
    </source>
</evidence>
<reference evidence="1 2" key="1">
    <citation type="journal article" date="2012" name="Front. Microbiol.">
        <title>Draft Genome Sequence of the Virulent Strain 01-B526 of the Fish Pathogen Aeromonas salmonicida.</title>
        <authorList>
            <person name="Charette S.J."/>
            <person name="Brochu F."/>
            <person name="Boyle B."/>
            <person name="Filion G."/>
            <person name="Tanaka K.H."/>
            <person name="Derome N."/>
        </authorList>
    </citation>
    <scope>NUCLEOTIDE SEQUENCE [LARGE SCALE GENOMIC DNA]</scope>
    <source>
        <strain evidence="1 2">01-B526</strain>
    </source>
</reference>
<accession>A0ABN0DU19</accession>
<protein>
    <submittedName>
        <fullName evidence="1">Uncharacterized protein</fullName>
    </submittedName>
</protein>
<keyword evidence="2" id="KW-1185">Reference proteome</keyword>
<comment type="caution">
    <text evidence="1">The sequence shown here is derived from an EMBL/GenBank/DDBJ whole genome shotgun (WGS) entry which is preliminary data.</text>
</comment>
<dbReference type="Proteomes" id="UP000006428">
    <property type="component" value="Unassembled WGS sequence"/>
</dbReference>